<sequence>MAEARTVRATEFSRNFAKYQDEAIEAKVINVTSHGRVVGAYLSAQEMAHYEKLKQRERKVLIVGELDDDDISAIEAATHGLAPK</sequence>
<evidence type="ECO:0000313" key="2">
    <source>
        <dbReference type="Proteomes" id="UP001061991"/>
    </source>
</evidence>
<dbReference type="EMBL" id="CP104973">
    <property type="protein sequence ID" value="UXN59644.1"/>
    <property type="molecule type" value="Genomic_DNA"/>
</dbReference>
<protein>
    <submittedName>
        <fullName evidence="1">Uncharacterized protein</fullName>
    </submittedName>
</protein>
<gene>
    <name evidence="1" type="ORF">N8E88_24145</name>
</gene>
<evidence type="ECO:0000313" key="1">
    <source>
        <dbReference type="EMBL" id="UXN59644.1"/>
    </source>
</evidence>
<keyword evidence="2" id="KW-1185">Reference proteome</keyword>
<dbReference type="Proteomes" id="UP001061991">
    <property type="component" value="Chromosome"/>
</dbReference>
<reference evidence="1" key="1">
    <citation type="submission" date="2022-09" db="EMBL/GenBank/DDBJ databases">
        <title>Interaction between co-microsymbionts with complementary sets of symbiotic genes in legume-rhizobium systems.</title>
        <authorList>
            <person name="Safronova V."/>
            <person name="Sazanova A."/>
            <person name="Afonin A."/>
            <person name="Chirak E."/>
        </authorList>
    </citation>
    <scope>NUCLEOTIDE SEQUENCE</scope>
    <source>
        <strain evidence="1">A18/3m</strain>
    </source>
</reference>
<proteinExistence type="predicted"/>
<organism evidence="1 2">
    <name type="scientific">Phyllobacterium zundukense</name>
    <dbReference type="NCBI Taxonomy" id="1867719"/>
    <lineage>
        <taxon>Bacteria</taxon>
        <taxon>Pseudomonadati</taxon>
        <taxon>Pseudomonadota</taxon>
        <taxon>Alphaproteobacteria</taxon>
        <taxon>Hyphomicrobiales</taxon>
        <taxon>Phyllobacteriaceae</taxon>
        <taxon>Phyllobacterium</taxon>
    </lineage>
</organism>
<accession>A0ACD4D1G1</accession>
<name>A0ACD4D1G1_9HYPH</name>